<dbReference type="EC" id="4.2.-.-" evidence="4"/>
<dbReference type="GO" id="GO:0002161">
    <property type="term" value="F:aminoacyl-tRNA deacylase activity"/>
    <property type="evidence" value="ECO:0007669"/>
    <property type="project" value="InterPro"/>
</dbReference>
<dbReference type="Proteomes" id="UP000461768">
    <property type="component" value="Unassembled WGS sequence"/>
</dbReference>
<feature type="domain" description="YbaK/aminoacyl-tRNA synthetase-associated" evidence="5">
    <location>
        <begin position="32"/>
        <end position="146"/>
    </location>
</feature>
<accession>A0A7V7QHT5</accession>
<comment type="similarity">
    <text evidence="1 4">Belongs to the prolyl-tRNA editing family. YbaK/EbsC subfamily.</text>
</comment>
<dbReference type="NCBIfam" id="TIGR00011">
    <property type="entry name" value="YbaK_EbsC"/>
    <property type="match status" value="1"/>
</dbReference>
<dbReference type="EMBL" id="WAGX01000008">
    <property type="protein sequence ID" value="KAB1434269.1"/>
    <property type="molecule type" value="Genomic_DNA"/>
</dbReference>
<dbReference type="InterPro" id="IPR007214">
    <property type="entry name" value="YbaK/aa-tRNA-synth-assoc-dom"/>
</dbReference>
<dbReference type="InterPro" id="IPR036754">
    <property type="entry name" value="YbaK/aa-tRNA-synt-asso_dom_sf"/>
</dbReference>
<evidence type="ECO:0000256" key="3">
    <source>
        <dbReference type="ARBA" id="ARBA00023239"/>
    </source>
</evidence>
<name>A0A7V7QHT5_9FIRM</name>
<dbReference type="CDD" id="cd00002">
    <property type="entry name" value="YbaK_deacylase"/>
    <property type="match status" value="1"/>
</dbReference>
<reference evidence="6 7" key="1">
    <citation type="submission" date="2019-09" db="EMBL/GenBank/DDBJ databases">
        <authorList>
            <person name="Valk L.C."/>
        </authorList>
    </citation>
    <scope>NUCLEOTIDE SEQUENCE [LARGE SCALE GENOMIC DNA]</scope>
    <source>
        <strain evidence="6">GalUA</strain>
    </source>
</reference>
<reference evidence="6 7" key="2">
    <citation type="submission" date="2020-02" db="EMBL/GenBank/DDBJ databases">
        <title>Candidatus Galacturonibacter soehngenii shows hetero-acetogenic catabolism of galacturonic acid but lacks a canonical carbon monoxide dehydrogenase/acetyl-CoA synthase complex.</title>
        <authorList>
            <person name="Diender M."/>
            <person name="Stouten G.R."/>
            <person name="Petersen J.F."/>
            <person name="Nielsen P.H."/>
            <person name="Dueholm M.S."/>
            <person name="Pronk J.T."/>
            <person name="Van Loosdrecht M.C.M."/>
        </authorList>
    </citation>
    <scope>NUCLEOTIDE SEQUENCE [LARGE SCALE GENOMIC DNA]</scope>
    <source>
        <strain evidence="6">GalUA</strain>
    </source>
</reference>
<dbReference type="PANTHER" id="PTHR30411:SF0">
    <property type="entry name" value="CYS-TRNA(PRO)_CYS-TRNA(CYS) DEACYLASE YBAK"/>
    <property type="match status" value="1"/>
</dbReference>
<keyword evidence="7" id="KW-1185">Reference proteome</keyword>
<dbReference type="PIRSF" id="PIRSF006181">
    <property type="entry name" value="EbsC_YbaK"/>
    <property type="match status" value="1"/>
</dbReference>
<dbReference type="GO" id="GO:0016829">
    <property type="term" value="F:lyase activity"/>
    <property type="evidence" value="ECO:0007669"/>
    <property type="project" value="UniProtKB-KW"/>
</dbReference>
<evidence type="ECO:0000259" key="5">
    <source>
        <dbReference type="Pfam" id="PF04073"/>
    </source>
</evidence>
<dbReference type="SUPFAM" id="SSF55826">
    <property type="entry name" value="YbaK/ProRS associated domain"/>
    <property type="match status" value="1"/>
</dbReference>
<evidence type="ECO:0000313" key="7">
    <source>
        <dbReference type="Proteomes" id="UP000461768"/>
    </source>
</evidence>
<evidence type="ECO:0000256" key="1">
    <source>
        <dbReference type="ARBA" id="ARBA00009798"/>
    </source>
</evidence>
<evidence type="ECO:0000313" key="6">
    <source>
        <dbReference type="EMBL" id="KAB1434269.1"/>
    </source>
</evidence>
<dbReference type="PANTHER" id="PTHR30411">
    <property type="entry name" value="CYTOPLASMIC PROTEIN"/>
    <property type="match status" value="1"/>
</dbReference>
<gene>
    <name evidence="6" type="primary">ybaK</name>
    <name evidence="6" type="ORF">F7O84_17410</name>
</gene>
<dbReference type="InterPro" id="IPR004369">
    <property type="entry name" value="Prolyl-tRNA_editing_YbaK/EbsC"/>
</dbReference>
<organism evidence="6 7">
    <name type="scientific">Candidatus Galacturonatibacter soehngenii</name>
    <dbReference type="NCBI Taxonomy" id="2307010"/>
    <lineage>
        <taxon>Bacteria</taxon>
        <taxon>Bacillati</taxon>
        <taxon>Bacillota</taxon>
        <taxon>Clostridia</taxon>
        <taxon>Lachnospirales</taxon>
        <taxon>Lachnospiraceae</taxon>
        <taxon>Candidatus Galacturonatibacter</taxon>
    </lineage>
</organism>
<keyword evidence="2 4" id="KW-0648">Protein biosynthesis</keyword>
<dbReference type="OrthoDB" id="9809296at2"/>
<dbReference type="Pfam" id="PF04073">
    <property type="entry name" value="tRNA_edit"/>
    <property type="match status" value="1"/>
</dbReference>
<sequence length="158" mass="17573">MIKTNAMRILEKANINFQTKEYIVDENDLSGEHLAKQLGLPCEQVFKTLVARGEKNGIMVFCIPVNEELDLKKASALTKDKKIDLVPVKELLGLTGYVRGGCSPIGMKKKYPTFIDETVILFEQIYVSAGIKGAQLILNPDDLIQFTDAKTADLVKNK</sequence>
<dbReference type="AlphaFoldDB" id="A0A7V7QHT5"/>
<dbReference type="Gene3D" id="3.90.960.10">
    <property type="entry name" value="YbaK/aminoacyl-tRNA synthetase-associated domain"/>
    <property type="match status" value="1"/>
</dbReference>
<comment type="caution">
    <text evidence="6">The sequence shown here is derived from an EMBL/GenBank/DDBJ whole genome shotgun (WGS) entry which is preliminary data.</text>
</comment>
<evidence type="ECO:0000256" key="4">
    <source>
        <dbReference type="PIRNR" id="PIRNR006181"/>
    </source>
</evidence>
<evidence type="ECO:0000256" key="2">
    <source>
        <dbReference type="ARBA" id="ARBA00022917"/>
    </source>
</evidence>
<dbReference type="RefSeq" id="WP_151148230.1">
    <property type="nucleotide sequence ID" value="NZ_WAGX01000008.1"/>
</dbReference>
<proteinExistence type="inferred from homology"/>
<dbReference type="GO" id="GO:0006412">
    <property type="term" value="P:translation"/>
    <property type="evidence" value="ECO:0007669"/>
    <property type="project" value="UniProtKB-KW"/>
</dbReference>
<protein>
    <recommendedName>
        <fullName evidence="4">Cys-tRNA(Pro)/Cys-tRNA(Cys) deacylase</fullName>
        <ecNumber evidence="4">4.2.-.-</ecNumber>
    </recommendedName>
</protein>
<keyword evidence="3 4" id="KW-0456">Lyase</keyword>